<name>T0R4A1_SAPDV</name>
<feature type="transmembrane region" description="Helical" evidence="6">
    <location>
        <begin position="200"/>
        <end position="220"/>
    </location>
</feature>
<dbReference type="Proteomes" id="UP000030762">
    <property type="component" value="Unassembled WGS sequence"/>
</dbReference>
<dbReference type="GO" id="GO:0005886">
    <property type="term" value="C:plasma membrane"/>
    <property type="evidence" value="ECO:0007669"/>
    <property type="project" value="TreeGrafter"/>
</dbReference>
<dbReference type="GeneID" id="19956028"/>
<evidence type="ECO:0000256" key="5">
    <source>
        <dbReference type="ARBA" id="ARBA00023136"/>
    </source>
</evidence>
<dbReference type="InterPro" id="IPR024862">
    <property type="entry name" value="TRPV"/>
</dbReference>
<evidence type="ECO:0000313" key="9">
    <source>
        <dbReference type="Proteomes" id="UP000030762"/>
    </source>
</evidence>
<dbReference type="Pfam" id="PF00520">
    <property type="entry name" value="Ion_trans"/>
    <property type="match status" value="1"/>
</dbReference>
<dbReference type="InParanoid" id="T0R4A1"/>
<proteinExistence type="predicted"/>
<keyword evidence="2 6" id="KW-0812">Transmembrane</keyword>
<feature type="transmembrane region" description="Helical" evidence="6">
    <location>
        <begin position="350"/>
        <end position="368"/>
    </location>
</feature>
<dbReference type="PANTHER" id="PTHR10582:SF2">
    <property type="entry name" value="INACTIVE"/>
    <property type="match status" value="1"/>
</dbReference>
<accession>T0R4A1</accession>
<reference evidence="8 9" key="1">
    <citation type="submission" date="2012-04" db="EMBL/GenBank/DDBJ databases">
        <title>The Genome Sequence of Saprolegnia declina VS20.</title>
        <authorList>
            <consortium name="The Broad Institute Genome Sequencing Platform"/>
            <person name="Russ C."/>
            <person name="Nusbaum C."/>
            <person name="Tyler B."/>
            <person name="van West P."/>
            <person name="Dieguez-Uribeondo J."/>
            <person name="de Bruijn I."/>
            <person name="Tripathy S."/>
            <person name="Jiang R."/>
            <person name="Young S.K."/>
            <person name="Zeng Q."/>
            <person name="Gargeya S."/>
            <person name="Fitzgerald M."/>
            <person name="Haas B."/>
            <person name="Abouelleil A."/>
            <person name="Alvarado L."/>
            <person name="Arachchi H.M."/>
            <person name="Berlin A."/>
            <person name="Chapman S.B."/>
            <person name="Goldberg J."/>
            <person name="Griggs A."/>
            <person name="Gujja S."/>
            <person name="Hansen M."/>
            <person name="Howarth C."/>
            <person name="Imamovic A."/>
            <person name="Larimer J."/>
            <person name="McCowen C."/>
            <person name="Montmayeur A."/>
            <person name="Murphy C."/>
            <person name="Neiman D."/>
            <person name="Pearson M."/>
            <person name="Priest M."/>
            <person name="Roberts A."/>
            <person name="Saif S."/>
            <person name="Shea T."/>
            <person name="Sisk P."/>
            <person name="Sykes S."/>
            <person name="Wortman J."/>
            <person name="Nusbaum C."/>
            <person name="Birren B."/>
        </authorList>
    </citation>
    <scope>NUCLEOTIDE SEQUENCE [LARGE SCALE GENOMIC DNA]</scope>
    <source>
        <strain evidence="8 9">VS20</strain>
    </source>
</reference>
<evidence type="ECO:0000256" key="6">
    <source>
        <dbReference type="SAM" id="Phobius"/>
    </source>
</evidence>
<organism evidence="8 9">
    <name type="scientific">Saprolegnia diclina (strain VS20)</name>
    <dbReference type="NCBI Taxonomy" id="1156394"/>
    <lineage>
        <taxon>Eukaryota</taxon>
        <taxon>Sar</taxon>
        <taxon>Stramenopiles</taxon>
        <taxon>Oomycota</taxon>
        <taxon>Saprolegniomycetes</taxon>
        <taxon>Saprolegniales</taxon>
        <taxon>Saprolegniaceae</taxon>
        <taxon>Saprolegnia</taxon>
    </lineage>
</organism>
<sequence>MHPSNRRRDDIGVMVEMAESSTTFLAPEHAQCDNGEDKSFPPSLRRRYASALDPHRSTFRHTTSLQHEAAKDQKLRELDEVAATLDMWRDDHDSMVKALRTKVRDSMLFSLLHNDATAGMDEWDRDVIQDEKKKLLQHPVMRLIVLLKWRAFGVRMFSEQLLMHLLLLLTLTVSLTISLGTIQGDPKDDPDGDKEFKKIAGSWLCGTALLLLSLLVTRFLTWQNKKACAITAISLNLDHLVQLCDSLTFVKLNNGLVGLCAVYFCIFELRELAADYPDYAVFLCGDSLMYWRLVHVPTHFVTSIYKLVCTKTPSPYLESYWNRIQLPLFLLVLVYALCELWTYFPFEMCVYLGIPMHFVLCLMCVQYLEAFRDVGYLLPMMRRMLTDVFRYLAFYLPIQCGYACAYYLLFKSQGENLKPYKPDEDFADNFYSSLSKIFPGANTTDETLVMNLLEILKTKDSNDVFQGYETVPKSFLTTYLVTFAQINMEPFNQLASPAAYVLGYLLLVTHATIVIVMLLNVLIAMMDKTMGAHMDEAKLEACVTFAECVLRLEKTTTSAISDEYWGNLNMDKVENLYEEIVRADANEKRDDDAVLDALALLGANVDDLEKRA</sequence>
<dbReference type="GO" id="GO:0005262">
    <property type="term" value="F:calcium channel activity"/>
    <property type="evidence" value="ECO:0007669"/>
    <property type="project" value="TreeGrafter"/>
</dbReference>
<dbReference type="OMA" id="MRNSSND"/>
<dbReference type="GO" id="GO:0098703">
    <property type="term" value="P:calcium ion import across plasma membrane"/>
    <property type="evidence" value="ECO:0007669"/>
    <property type="project" value="TreeGrafter"/>
</dbReference>
<protein>
    <recommendedName>
        <fullName evidence="7">Ion transport domain-containing protein</fullName>
    </recommendedName>
</protein>
<dbReference type="RefSeq" id="XP_008619691.1">
    <property type="nucleotide sequence ID" value="XM_008621469.1"/>
</dbReference>
<dbReference type="PANTHER" id="PTHR10582">
    <property type="entry name" value="TRANSIENT RECEPTOR POTENTIAL ION CHANNEL PROTEIN"/>
    <property type="match status" value="1"/>
</dbReference>
<evidence type="ECO:0000256" key="3">
    <source>
        <dbReference type="ARBA" id="ARBA00022737"/>
    </source>
</evidence>
<dbReference type="OrthoDB" id="77651at2759"/>
<evidence type="ECO:0000256" key="2">
    <source>
        <dbReference type="ARBA" id="ARBA00022692"/>
    </source>
</evidence>
<dbReference type="EMBL" id="JH767219">
    <property type="protein sequence ID" value="EQC26878.1"/>
    <property type="molecule type" value="Genomic_DNA"/>
</dbReference>
<dbReference type="STRING" id="1156394.T0R4A1"/>
<keyword evidence="3" id="KW-0677">Repeat</keyword>
<feature type="domain" description="Ion transport" evidence="7">
    <location>
        <begin position="298"/>
        <end position="526"/>
    </location>
</feature>
<feature type="transmembrane region" description="Helical" evidence="6">
    <location>
        <begin position="388"/>
        <end position="409"/>
    </location>
</feature>
<dbReference type="AlphaFoldDB" id="T0R4A1"/>
<dbReference type="VEuPathDB" id="FungiDB:SDRG_15301"/>
<feature type="transmembrane region" description="Helical" evidence="6">
    <location>
        <begin position="161"/>
        <end position="180"/>
    </location>
</feature>
<evidence type="ECO:0000256" key="4">
    <source>
        <dbReference type="ARBA" id="ARBA00022989"/>
    </source>
</evidence>
<keyword evidence="5 6" id="KW-0472">Membrane</keyword>
<evidence type="ECO:0000313" key="8">
    <source>
        <dbReference type="EMBL" id="EQC26878.1"/>
    </source>
</evidence>
<keyword evidence="4 6" id="KW-1133">Transmembrane helix</keyword>
<evidence type="ECO:0000256" key="1">
    <source>
        <dbReference type="ARBA" id="ARBA00004141"/>
    </source>
</evidence>
<feature type="transmembrane region" description="Helical" evidence="6">
    <location>
        <begin position="498"/>
        <end position="524"/>
    </location>
</feature>
<comment type="subcellular location">
    <subcellularLocation>
        <location evidence="1">Membrane</location>
        <topology evidence="1">Multi-pass membrane protein</topology>
    </subcellularLocation>
</comment>
<gene>
    <name evidence="8" type="ORF">SDRG_15301</name>
</gene>
<dbReference type="InterPro" id="IPR005821">
    <property type="entry name" value="Ion_trans_dom"/>
</dbReference>
<keyword evidence="9" id="KW-1185">Reference proteome</keyword>
<evidence type="ECO:0000259" key="7">
    <source>
        <dbReference type="Pfam" id="PF00520"/>
    </source>
</evidence>
<feature type="transmembrane region" description="Helical" evidence="6">
    <location>
        <begin position="326"/>
        <end position="344"/>
    </location>
</feature>